<feature type="region of interest" description="Disordered" evidence="1">
    <location>
        <begin position="87"/>
        <end position="108"/>
    </location>
</feature>
<evidence type="ECO:0000256" key="1">
    <source>
        <dbReference type="SAM" id="MobiDB-lite"/>
    </source>
</evidence>
<protein>
    <submittedName>
        <fullName evidence="2">Uncharacterized protein</fullName>
    </submittedName>
</protein>
<proteinExistence type="predicted"/>
<dbReference type="InterPro" id="IPR051167">
    <property type="entry name" value="Prolyl_oligopep/macrocyclase"/>
</dbReference>
<gene>
    <name evidence="2" type="ORF">GCM10010151_11340</name>
</gene>
<organism evidence="2 3">
    <name type="scientific">Actinoallomurus spadix</name>
    <dbReference type="NCBI Taxonomy" id="79912"/>
    <lineage>
        <taxon>Bacteria</taxon>
        <taxon>Bacillati</taxon>
        <taxon>Actinomycetota</taxon>
        <taxon>Actinomycetes</taxon>
        <taxon>Streptosporangiales</taxon>
        <taxon>Thermomonosporaceae</taxon>
        <taxon>Actinoallomurus</taxon>
    </lineage>
</organism>
<accession>A0ABP3FT83</accession>
<dbReference type="Proteomes" id="UP001501822">
    <property type="component" value="Unassembled WGS sequence"/>
</dbReference>
<reference evidence="3" key="1">
    <citation type="journal article" date="2019" name="Int. J. Syst. Evol. Microbiol.">
        <title>The Global Catalogue of Microorganisms (GCM) 10K type strain sequencing project: providing services to taxonomists for standard genome sequencing and annotation.</title>
        <authorList>
            <consortium name="The Broad Institute Genomics Platform"/>
            <consortium name="The Broad Institute Genome Sequencing Center for Infectious Disease"/>
            <person name="Wu L."/>
            <person name="Ma J."/>
        </authorList>
    </citation>
    <scope>NUCLEOTIDE SEQUENCE [LARGE SCALE GENOMIC DNA]</scope>
    <source>
        <strain evidence="3">JCM 3146</strain>
    </source>
</reference>
<dbReference type="SUPFAM" id="SSF53474">
    <property type="entry name" value="alpha/beta-Hydrolases"/>
    <property type="match status" value="1"/>
</dbReference>
<dbReference type="InterPro" id="IPR029058">
    <property type="entry name" value="AB_hydrolase_fold"/>
</dbReference>
<evidence type="ECO:0000313" key="3">
    <source>
        <dbReference type="Proteomes" id="UP001501822"/>
    </source>
</evidence>
<dbReference type="PANTHER" id="PTHR42881">
    <property type="entry name" value="PROLYL ENDOPEPTIDASE"/>
    <property type="match status" value="1"/>
</dbReference>
<dbReference type="Gene3D" id="3.40.50.1820">
    <property type="entry name" value="alpha/beta hydrolase"/>
    <property type="match status" value="1"/>
</dbReference>
<evidence type="ECO:0000313" key="2">
    <source>
        <dbReference type="EMBL" id="GAA0323228.1"/>
    </source>
</evidence>
<sequence length="108" mass="11485">MAAAWVGAGGAYAVACVRGGDGLLVTAAAVQRPDLYAAVIAAGPLRDMVRYERFGLGHTWTEEFGTADLLAFAEECTGLSPKRPTIWPYENGAEPGREPPARTVRPRP</sequence>
<dbReference type="EMBL" id="BAAABM010000007">
    <property type="protein sequence ID" value="GAA0323228.1"/>
    <property type="molecule type" value="Genomic_DNA"/>
</dbReference>
<name>A0ABP3FT83_9ACTN</name>
<keyword evidence="3" id="KW-1185">Reference proteome</keyword>
<comment type="caution">
    <text evidence="2">The sequence shown here is derived from an EMBL/GenBank/DDBJ whole genome shotgun (WGS) entry which is preliminary data.</text>
</comment>
<dbReference type="PANTHER" id="PTHR42881:SF2">
    <property type="entry name" value="PROLYL ENDOPEPTIDASE"/>
    <property type="match status" value="1"/>
</dbReference>